<evidence type="ECO:0000313" key="2">
    <source>
        <dbReference type="Proteomes" id="UP000249748"/>
    </source>
</evidence>
<protein>
    <submittedName>
        <fullName evidence="1">Uncharacterized protein</fullName>
    </submittedName>
</protein>
<proteinExistence type="predicted"/>
<dbReference type="Proteomes" id="UP000249748">
    <property type="component" value="Unassembled WGS sequence"/>
</dbReference>
<evidence type="ECO:0000313" key="1">
    <source>
        <dbReference type="EMBL" id="RAK87826.1"/>
    </source>
</evidence>
<accession>A0ACD1ICV0</accession>
<gene>
    <name evidence="1" type="ORF">BO79DRAFT_22386</name>
</gene>
<name>A0ACD1ICV0_9EURO</name>
<reference evidence="1" key="1">
    <citation type="submission" date="2018-02" db="EMBL/GenBank/DDBJ databases">
        <title>The genomes of Aspergillus section Nigri reveals drivers in fungal speciation.</title>
        <authorList>
            <consortium name="DOE Joint Genome Institute"/>
            <person name="Vesth T.C."/>
            <person name="Nybo J."/>
            <person name="Theobald S."/>
            <person name="Brandl J."/>
            <person name="Frisvad J.C."/>
            <person name="Nielsen K.F."/>
            <person name="Lyhne E.K."/>
            <person name="Kogle M.E."/>
            <person name="Kuo A."/>
            <person name="Riley R."/>
            <person name="Clum A."/>
            <person name="Nolan M."/>
            <person name="Lipzen A."/>
            <person name="Salamov A."/>
            <person name="Henrissat B."/>
            <person name="Wiebenga A."/>
            <person name="De vries R.P."/>
            <person name="Grigoriev I.V."/>
            <person name="Mortensen U.H."/>
            <person name="Andersen M.R."/>
            <person name="Baker S.E."/>
        </authorList>
    </citation>
    <scope>NUCLEOTIDE SEQUENCE</scope>
    <source>
        <strain evidence="1">CBS 115574</strain>
    </source>
</reference>
<keyword evidence="2" id="KW-1185">Reference proteome</keyword>
<sequence>MSSYGRDKAAVQGQDRAALVCLTCRAGKRQCDKRLPICSRCKKLDRPCEYPAAVQPEPEARRFPSRPLLDRARPNACIRCKEHKRRCDRTFPRCSRCLRYLENARKTERTGHEDGDDWAVGYS</sequence>
<organism evidence="1 2">
    <name type="scientific">Aspergillus costaricaensis CBS 115574</name>
    <dbReference type="NCBI Taxonomy" id="1448317"/>
    <lineage>
        <taxon>Eukaryota</taxon>
        <taxon>Fungi</taxon>
        <taxon>Dikarya</taxon>
        <taxon>Ascomycota</taxon>
        <taxon>Pezizomycotina</taxon>
        <taxon>Eurotiomycetes</taxon>
        <taxon>Eurotiomycetidae</taxon>
        <taxon>Eurotiales</taxon>
        <taxon>Aspergillaceae</taxon>
        <taxon>Aspergillus</taxon>
        <taxon>Aspergillus subgen. Circumdati</taxon>
    </lineage>
</organism>
<dbReference type="EMBL" id="KZ824553">
    <property type="protein sequence ID" value="RAK87826.1"/>
    <property type="molecule type" value="Genomic_DNA"/>
</dbReference>